<name>A0ABW4REI7_9BACL</name>
<feature type="compositionally biased region" description="Polar residues" evidence="1">
    <location>
        <begin position="66"/>
        <end position="80"/>
    </location>
</feature>
<evidence type="ECO:0008006" key="5">
    <source>
        <dbReference type="Google" id="ProtNLM"/>
    </source>
</evidence>
<proteinExistence type="predicted"/>
<evidence type="ECO:0000313" key="3">
    <source>
        <dbReference type="EMBL" id="MFD1884567.1"/>
    </source>
</evidence>
<dbReference type="PROSITE" id="PS51257">
    <property type="entry name" value="PROKAR_LIPOPROTEIN"/>
    <property type="match status" value="1"/>
</dbReference>
<keyword evidence="2" id="KW-0732">Signal</keyword>
<dbReference type="RefSeq" id="WP_347324219.1">
    <property type="nucleotide sequence ID" value="NZ_JBCGUH010000003.1"/>
</dbReference>
<feature type="signal peptide" evidence="2">
    <location>
        <begin position="1"/>
        <end position="20"/>
    </location>
</feature>
<dbReference type="EMBL" id="JBHUEH010000010">
    <property type="protein sequence ID" value="MFD1884567.1"/>
    <property type="molecule type" value="Genomic_DNA"/>
</dbReference>
<organism evidence="3 4">
    <name type="scientific">Paenibacillus wenxiniae</name>
    <dbReference type="NCBI Taxonomy" id="1636843"/>
    <lineage>
        <taxon>Bacteria</taxon>
        <taxon>Bacillati</taxon>
        <taxon>Bacillota</taxon>
        <taxon>Bacilli</taxon>
        <taxon>Bacillales</taxon>
        <taxon>Paenibacillaceae</taxon>
        <taxon>Paenibacillus</taxon>
    </lineage>
</organism>
<accession>A0ABW4REI7</accession>
<reference evidence="4" key="1">
    <citation type="journal article" date="2019" name="Int. J. Syst. Evol. Microbiol.">
        <title>The Global Catalogue of Microorganisms (GCM) 10K type strain sequencing project: providing services to taxonomists for standard genome sequencing and annotation.</title>
        <authorList>
            <consortium name="The Broad Institute Genomics Platform"/>
            <consortium name="The Broad Institute Genome Sequencing Center for Infectious Disease"/>
            <person name="Wu L."/>
            <person name="Ma J."/>
        </authorList>
    </citation>
    <scope>NUCLEOTIDE SEQUENCE [LARGE SCALE GENOMIC DNA]</scope>
    <source>
        <strain evidence="4">CCUG 54950</strain>
    </source>
</reference>
<evidence type="ECO:0000313" key="4">
    <source>
        <dbReference type="Proteomes" id="UP001597233"/>
    </source>
</evidence>
<sequence length="228" mass="24009">MKNRLWMGTAAAVLLSGVIAGCGDTNKEASQSSDPTAPLQSASEATPEDTGQANTNAQTLEGDFRQYSTDPNKSDSSSDYNVVGKYVSENGDTMTLDVGGNQLVIPKSNSYEPAAGLPTSVDLPGQEVSVTLNAQDSTIATAQLAKDANDMDNSQRDIAGQFVSETDTEVVIKQGTDEKKYKKAANFEGTDGPANERKAGTTVRVDLDQDGNVVRVRGEYQDGSSVGD</sequence>
<feature type="region of interest" description="Disordered" evidence="1">
    <location>
        <begin position="183"/>
        <end position="204"/>
    </location>
</feature>
<comment type="caution">
    <text evidence="3">The sequence shown here is derived from an EMBL/GenBank/DDBJ whole genome shotgun (WGS) entry which is preliminary data.</text>
</comment>
<dbReference type="Proteomes" id="UP001597233">
    <property type="component" value="Unassembled WGS sequence"/>
</dbReference>
<feature type="chain" id="PRO_5046991176" description="DUF5666 domain-containing protein" evidence="2">
    <location>
        <begin position="21"/>
        <end position="228"/>
    </location>
</feature>
<gene>
    <name evidence="3" type="ORF">ACFSC9_03450</name>
</gene>
<protein>
    <recommendedName>
        <fullName evidence="5">DUF5666 domain-containing protein</fullName>
    </recommendedName>
</protein>
<feature type="compositionally biased region" description="Polar residues" evidence="1">
    <location>
        <begin position="28"/>
        <end position="59"/>
    </location>
</feature>
<feature type="region of interest" description="Disordered" evidence="1">
    <location>
        <begin position="23"/>
        <end position="81"/>
    </location>
</feature>
<keyword evidence="4" id="KW-1185">Reference proteome</keyword>
<evidence type="ECO:0000256" key="1">
    <source>
        <dbReference type="SAM" id="MobiDB-lite"/>
    </source>
</evidence>
<evidence type="ECO:0000256" key="2">
    <source>
        <dbReference type="SAM" id="SignalP"/>
    </source>
</evidence>